<evidence type="ECO:0000313" key="3">
    <source>
        <dbReference type="Proteomes" id="UP001232148"/>
    </source>
</evidence>
<name>A0AAD9HN97_9PEZI</name>
<reference evidence="2" key="1">
    <citation type="submission" date="2021-06" db="EMBL/GenBank/DDBJ databases">
        <title>Comparative genomics, transcriptomics and evolutionary studies reveal genomic signatures of adaptation to plant cell wall in hemibiotrophic fungi.</title>
        <authorList>
            <consortium name="DOE Joint Genome Institute"/>
            <person name="Baroncelli R."/>
            <person name="Diaz J.F."/>
            <person name="Benocci T."/>
            <person name="Peng M."/>
            <person name="Battaglia E."/>
            <person name="Haridas S."/>
            <person name="Andreopoulos W."/>
            <person name="Labutti K."/>
            <person name="Pangilinan J."/>
            <person name="Floch G.L."/>
            <person name="Makela M.R."/>
            <person name="Henrissat B."/>
            <person name="Grigoriev I.V."/>
            <person name="Crouch J.A."/>
            <person name="De Vries R.P."/>
            <person name="Sukno S.A."/>
            <person name="Thon M.R."/>
        </authorList>
    </citation>
    <scope>NUCLEOTIDE SEQUENCE</scope>
    <source>
        <strain evidence="2">MAFF235873</strain>
    </source>
</reference>
<evidence type="ECO:0000313" key="2">
    <source>
        <dbReference type="EMBL" id="KAK2032155.1"/>
    </source>
</evidence>
<organism evidence="2 3">
    <name type="scientific">Colletotrichum zoysiae</name>
    <dbReference type="NCBI Taxonomy" id="1216348"/>
    <lineage>
        <taxon>Eukaryota</taxon>
        <taxon>Fungi</taxon>
        <taxon>Dikarya</taxon>
        <taxon>Ascomycota</taxon>
        <taxon>Pezizomycotina</taxon>
        <taxon>Sordariomycetes</taxon>
        <taxon>Hypocreomycetidae</taxon>
        <taxon>Glomerellales</taxon>
        <taxon>Glomerellaceae</taxon>
        <taxon>Colletotrichum</taxon>
        <taxon>Colletotrichum graminicola species complex</taxon>
    </lineage>
</organism>
<sequence>MTTITTTIRPTVNLVQWRQQHPQRYPIRLSDYYPSSRMSSNEPSCIRSRKVWMIDHTMYVSTREGGTSVFRSPNPKELHEMQWQVGTGRAGRLIKKEQVIPTTPPSREADTSNGNDITDIDGSRVGPGARRSMSMLRALKSRRDSLCAPDSRERRPENRRRAWFTNIFGLETVLSLLEPLDPKPVPLPEGCVTPHPIFARKFSLVADNQPLPPSLPHKMMPTADIKARRLLADAAVQGLMGPS</sequence>
<accession>A0AAD9HN97</accession>
<protein>
    <submittedName>
        <fullName evidence="2">Uncharacterized protein</fullName>
    </submittedName>
</protein>
<comment type="caution">
    <text evidence="2">The sequence shown here is derived from an EMBL/GenBank/DDBJ whole genome shotgun (WGS) entry which is preliminary data.</text>
</comment>
<dbReference type="AlphaFoldDB" id="A0AAD9HN97"/>
<dbReference type="EMBL" id="MU842833">
    <property type="protein sequence ID" value="KAK2032155.1"/>
    <property type="molecule type" value="Genomic_DNA"/>
</dbReference>
<dbReference type="Proteomes" id="UP001232148">
    <property type="component" value="Unassembled WGS sequence"/>
</dbReference>
<feature type="region of interest" description="Disordered" evidence="1">
    <location>
        <begin position="102"/>
        <end position="130"/>
    </location>
</feature>
<proteinExistence type="predicted"/>
<keyword evidence="3" id="KW-1185">Reference proteome</keyword>
<evidence type="ECO:0000256" key="1">
    <source>
        <dbReference type="SAM" id="MobiDB-lite"/>
    </source>
</evidence>
<gene>
    <name evidence="2" type="ORF">LX32DRAFT_217879</name>
</gene>